<proteinExistence type="predicted"/>
<reference evidence="1 2" key="1">
    <citation type="submission" date="2015-01" db="EMBL/GenBank/DDBJ databases">
        <title>Evolution of Trichinella species and genotypes.</title>
        <authorList>
            <person name="Korhonen P.K."/>
            <person name="Edoardo P."/>
            <person name="Giuseppe L.R."/>
            <person name="Gasser R.B."/>
        </authorList>
    </citation>
    <scope>NUCLEOTIDE SEQUENCE [LARGE SCALE GENOMIC DNA]</scope>
    <source>
        <strain evidence="1">ISS1980</strain>
    </source>
</reference>
<protein>
    <submittedName>
        <fullName evidence="1">Uncharacterized protein</fullName>
    </submittedName>
</protein>
<sequence>MGEKENATTRFRSSEVLKFAVIEKSKCVGVNISRGLPVGPHLVRPDVHNRPTTTRFTAAPAVELGEYLDFYSACI</sequence>
<keyword evidence="2" id="KW-1185">Reference proteome</keyword>
<evidence type="ECO:0000313" key="2">
    <source>
        <dbReference type="Proteomes" id="UP000054843"/>
    </source>
</evidence>
<accession>A0A0V1N2F0</accession>
<organism evidence="1 2">
    <name type="scientific">Trichinella papuae</name>
    <dbReference type="NCBI Taxonomy" id="268474"/>
    <lineage>
        <taxon>Eukaryota</taxon>
        <taxon>Metazoa</taxon>
        <taxon>Ecdysozoa</taxon>
        <taxon>Nematoda</taxon>
        <taxon>Enoplea</taxon>
        <taxon>Dorylaimia</taxon>
        <taxon>Trichinellida</taxon>
        <taxon>Trichinellidae</taxon>
        <taxon>Trichinella</taxon>
    </lineage>
</organism>
<gene>
    <name evidence="1" type="ORF">T10_7300</name>
</gene>
<dbReference type="Proteomes" id="UP000054843">
    <property type="component" value="Unassembled WGS sequence"/>
</dbReference>
<dbReference type="OrthoDB" id="10441163at2759"/>
<dbReference type="EMBL" id="JYDO01000015">
    <property type="protein sequence ID" value="KRZ77973.1"/>
    <property type="molecule type" value="Genomic_DNA"/>
</dbReference>
<dbReference type="AlphaFoldDB" id="A0A0V1N2F0"/>
<evidence type="ECO:0000313" key="1">
    <source>
        <dbReference type="EMBL" id="KRZ77973.1"/>
    </source>
</evidence>
<comment type="caution">
    <text evidence="1">The sequence shown here is derived from an EMBL/GenBank/DDBJ whole genome shotgun (WGS) entry which is preliminary data.</text>
</comment>
<name>A0A0V1N2F0_9BILA</name>